<sequence length="244" mass="27820">MKMGVEIKATKKTNFKKINRDKNILNSIPTALITEIVARVAACSSDDLFNTSLSCKTLKKIADDKYIIQHVSLDKFSVIPWTSKEEAILDRCASCENPEALYRHGIIKYFGIKKDLKNSGLKYLLRAADLRHLGAMYVIGIIMIVAGGEGKQTGIKIICDAMKRLKTSRKEIREIREKFSSTIGRMWVKNTTGVEQIIRPVCCRIHQLAKPAGWDEDEDVDLECEACWCDQQIFRLWDVIPYYI</sequence>
<dbReference type="PANTHER" id="PTHR33784">
    <property type="entry name" value="OS05G0482100 PROTEIN"/>
    <property type="match status" value="1"/>
</dbReference>
<organism evidence="2">
    <name type="scientific">Daucus carota subsp. sativus</name>
    <name type="common">Carrot</name>
    <dbReference type="NCBI Taxonomy" id="79200"/>
    <lineage>
        <taxon>Eukaryota</taxon>
        <taxon>Viridiplantae</taxon>
        <taxon>Streptophyta</taxon>
        <taxon>Embryophyta</taxon>
        <taxon>Tracheophyta</taxon>
        <taxon>Spermatophyta</taxon>
        <taxon>Magnoliopsida</taxon>
        <taxon>eudicotyledons</taxon>
        <taxon>Gunneridae</taxon>
        <taxon>Pentapetalae</taxon>
        <taxon>asterids</taxon>
        <taxon>campanulids</taxon>
        <taxon>Apiales</taxon>
        <taxon>Apiaceae</taxon>
        <taxon>Apioideae</taxon>
        <taxon>Scandiceae</taxon>
        <taxon>Daucinae</taxon>
        <taxon>Daucus</taxon>
        <taxon>Daucus sect. Daucus</taxon>
    </lineage>
</organism>
<dbReference type="InterPro" id="IPR040338">
    <property type="entry name" value="At1g67623-like"/>
</dbReference>
<dbReference type="InterPro" id="IPR057136">
    <property type="entry name" value="At2g35280_TPR_dom"/>
</dbReference>
<dbReference type="AlphaFoldDB" id="A0A164YR46"/>
<gene>
    <name evidence="2" type="ORF">DCAR_018110</name>
</gene>
<evidence type="ECO:0000313" key="2">
    <source>
        <dbReference type="EMBL" id="KZM94868.1"/>
    </source>
</evidence>
<dbReference type="Pfam" id="PF23310">
    <property type="entry name" value="TPR_27"/>
    <property type="match status" value="1"/>
</dbReference>
<dbReference type="PANTHER" id="PTHR33784:SF48">
    <property type="entry name" value="FAMILY PROTEIN, PUTATIVE-RELATED"/>
    <property type="match status" value="1"/>
</dbReference>
<protein>
    <recommendedName>
        <fullName evidence="1">At2g35280-like TPR domain-containing protein</fullName>
    </recommendedName>
</protein>
<reference evidence="2" key="1">
    <citation type="journal article" date="2016" name="Nat. Genet.">
        <title>A high-quality carrot genome assembly provides new insights into carotenoid accumulation and asterid genome evolution.</title>
        <authorList>
            <person name="Iorizzo M."/>
            <person name="Ellison S."/>
            <person name="Senalik D."/>
            <person name="Zeng P."/>
            <person name="Satapoomin P."/>
            <person name="Huang J."/>
            <person name="Bowman M."/>
            <person name="Iovene M."/>
            <person name="Sanseverino W."/>
            <person name="Cavagnaro P."/>
            <person name="Yildiz M."/>
            <person name="Macko-Podgorni A."/>
            <person name="Moranska E."/>
            <person name="Grzebelus E."/>
            <person name="Grzebelus D."/>
            <person name="Ashrafi H."/>
            <person name="Zheng Z."/>
            <person name="Cheng S."/>
            <person name="Spooner D."/>
            <person name="Van Deynze A."/>
            <person name="Simon P."/>
        </authorList>
    </citation>
    <scope>NUCLEOTIDE SEQUENCE [LARGE SCALE GENOMIC DNA]</scope>
    <source>
        <tissue evidence="2">Leaf</tissue>
    </source>
</reference>
<dbReference type="EMBL" id="LNRQ01000005">
    <property type="protein sequence ID" value="KZM94868.1"/>
    <property type="molecule type" value="Genomic_DNA"/>
</dbReference>
<comment type="caution">
    <text evidence="2">The sequence shown here is derived from an EMBL/GenBank/DDBJ whole genome shotgun (WGS) entry which is preliminary data.</text>
</comment>
<feature type="domain" description="At2g35280-like TPR" evidence="1">
    <location>
        <begin position="75"/>
        <end position="181"/>
    </location>
</feature>
<name>A0A164YR46_DAUCS</name>
<dbReference type="OMA" id="CEICLWH"/>
<dbReference type="STRING" id="79200.A0A164YR46"/>
<proteinExistence type="predicted"/>
<accession>A0A164YR46</accession>
<evidence type="ECO:0000259" key="1">
    <source>
        <dbReference type="Pfam" id="PF23310"/>
    </source>
</evidence>
<dbReference type="Gramene" id="KZM94868">
    <property type="protein sequence ID" value="KZM94868"/>
    <property type="gene ID" value="DCAR_018110"/>
</dbReference>